<dbReference type="Proteomes" id="UP000076722">
    <property type="component" value="Unassembled WGS sequence"/>
</dbReference>
<feature type="region of interest" description="Disordered" evidence="1">
    <location>
        <begin position="94"/>
        <end position="123"/>
    </location>
</feature>
<reference evidence="2 3" key="1">
    <citation type="journal article" date="2016" name="Mol. Biol. Evol.">
        <title>Comparative Genomics of Early-Diverging Mushroom-Forming Fungi Provides Insights into the Origins of Lignocellulose Decay Capabilities.</title>
        <authorList>
            <person name="Nagy L.G."/>
            <person name="Riley R."/>
            <person name="Tritt A."/>
            <person name="Adam C."/>
            <person name="Daum C."/>
            <person name="Floudas D."/>
            <person name="Sun H."/>
            <person name="Yadav J.S."/>
            <person name="Pangilinan J."/>
            <person name="Larsson K.H."/>
            <person name="Matsuura K."/>
            <person name="Barry K."/>
            <person name="Labutti K."/>
            <person name="Kuo R."/>
            <person name="Ohm R.A."/>
            <person name="Bhattacharya S.S."/>
            <person name="Shirouzu T."/>
            <person name="Yoshinaga Y."/>
            <person name="Martin F.M."/>
            <person name="Grigoriev I.V."/>
            <person name="Hibbett D.S."/>
        </authorList>
    </citation>
    <scope>NUCLEOTIDE SEQUENCE [LARGE SCALE GENOMIC DNA]</scope>
    <source>
        <strain evidence="2 3">HHB9708</strain>
    </source>
</reference>
<accession>A0A164QDC6</accession>
<proteinExistence type="predicted"/>
<organism evidence="2 3">
    <name type="scientific">Sistotremastrum niveocremeum HHB9708</name>
    <dbReference type="NCBI Taxonomy" id="1314777"/>
    <lineage>
        <taxon>Eukaryota</taxon>
        <taxon>Fungi</taxon>
        <taxon>Dikarya</taxon>
        <taxon>Basidiomycota</taxon>
        <taxon>Agaricomycotina</taxon>
        <taxon>Agaricomycetes</taxon>
        <taxon>Sistotremastrales</taxon>
        <taxon>Sistotremastraceae</taxon>
        <taxon>Sertulicium</taxon>
        <taxon>Sertulicium niveocremeum</taxon>
    </lineage>
</organism>
<evidence type="ECO:0000313" key="3">
    <source>
        <dbReference type="Proteomes" id="UP000076722"/>
    </source>
</evidence>
<name>A0A164QDC6_9AGAM</name>
<dbReference type="AlphaFoldDB" id="A0A164QDC6"/>
<evidence type="ECO:0000256" key="1">
    <source>
        <dbReference type="SAM" id="MobiDB-lite"/>
    </source>
</evidence>
<sequence length="361" mass="39096">MSGSPSQAFPSSPSLRLHPSLFPQEKAGPHSGEPQSSPILTDCAVHSAPQFSRAFSGSSNIHDLSGTGVQAPVASAGNSDQQSAHLNLLTALVQPTPPLESGSPESRNTDPPRFLEPPLPSRRMYAPRHLDNTDAAKIVTAMANHDQELQAIKELNIRHATLLDSVHDATTTSITRLADIDEASAQGFANIKHTLASHRQEVTSVKEEVSSVAKGLFSVQDVMHTIIQQHAQEVAIVEHHDHQILAIQRRVNSLESMQQRVNSLESMLGALASFLYFSQPRHSAGEVERQLQLEYAAPIVKGIVERYTAANTPPGSVITHHGLPAELFTHQTDDYPSIFSPFGANRQLETEVASGSRRSPA</sequence>
<keyword evidence="3" id="KW-1185">Reference proteome</keyword>
<protein>
    <submittedName>
        <fullName evidence="2">Uncharacterized protein</fullName>
    </submittedName>
</protein>
<evidence type="ECO:0000313" key="2">
    <source>
        <dbReference type="EMBL" id="KZS89556.1"/>
    </source>
</evidence>
<dbReference type="EMBL" id="KV419427">
    <property type="protein sequence ID" value="KZS89556.1"/>
    <property type="molecule type" value="Genomic_DNA"/>
</dbReference>
<gene>
    <name evidence="2" type="ORF">SISNIDRAFT_489238</name>
</gene>
<feature type="compositionally biased region" description="Low complexity" evidence="1">
    <location>
        <begin position="10"/>
        <end position="23"/>
    </location>
</feature>
<feature type="region of interest" description="Disordered" evidence="1">
    <location>
        <begin position="1"/>
        <end position="42"/>
    </location>
</feature>